<protein>
    <submittedName>
        <fullName evidence="7">Lysyl-tRNA synthetase</fullName>
        <ecNumber evidence="7">6.1.1.22</ecNumber>
        <ecNumber evidence="7">6.1.1.6</ecNumber>
    </submittedName>
</protein>
<dbReference type="InterPro" id="IPR004364">
    <property type="entry name" value="Aa-tRNA-synt_II"/>
</dbReference>
<evidence type="ECO:0000313" key="8">
    <source>
        <dbReference type="Proteomes" id="UP000289952"/>
    </source>
</evidence>
<keyword evidence="4" id="KW-0648">Protein biosynthesis</keyword>
<dbReference type="AlphaFoldDB" id="A0A449ACC1"/>
<dbReference type="EC" id="6.1.1.6" evidence="7"/>
<evidence type="ECO:0000256" key="1">
    <source>
        <dbReference type="ARBA" id="ARBA00022598"/>
    </source>
</evidence>
<dbReference type="InterPro" id="IPR045864">
    <property type="entry name" value="aa-tRNA-synth_II/BPL/LPL"/>
</dbReference>
<keyword evidence="8" id="KW-1185">Reference proteome</keyword>
<feature type="domain" description="Aminoacyl-transfer RNA synthetases class-II family profile" evidence="6">
    <location>
        <begin position="122"/>
        <end position="347"/>
    </location>
</feature>
<keyword evidence="2" id="KW-0547">Nucleotide-binding</keyword>
<dbReference type="InterPro" id="IPR006195">
    <property type="entry name" value="aa-tRNA-synth_II"/>
</dbReference>
<dbReference type="PANTHER" id="PTHR22594:SF34">
    <property type="entry name" value="ASPARAGINE--TRNA LIGASE, MITOCHONDRIAL-RELATED"/>
    <property type="match status" value="1"/>
</dbReference>
<evidence type="ECO:0000256" key="3">
    <source>
        <dbReference type="ARBA" id="ARBA00022840"/>
    </source>
</evidence>
<dbReference type="Proteomes" id="UP000289952">
    <property type="component" value="Chromosome"/>
</dbReference>
<evidence type="ECO:0000256" key="2">
    <source>
        <dbReference type="ARBA" id="ARBA00022741"/>
    </source>
</evidence>
<evidence type="ECO:0000313" key="7">
    <source>
        <dbReference type="EMBL" id="VEU62464.1"/>
    </source>
</evidence>
<dbReference type="EC" id="6.1.1.22" evidence="7"/>
<sequence length="356" mass="41997">MIFSWTKNKEIWYNNNHIMHKTKNRFIKYQDNFLFLIKSDATYNLIKLNSEIIAFTFEWMKRNHVEIVSLPVSTQSISSPMGLGSDSLPYKVFSSLKPNYSFYLADSMQFYLELLLRNKGIERIGYISPSFRGEKVDHRHLHQFYHFEIEIKGNQNQAKELVISYLKKLITRLVNKMPGILNSYNVENVFRLKKWIEKEVYNLDFVDAVSILEKEHNIGLETKNGFININSKGEKYLIQKFSDKILWLNNFPWINTPFYQKRFGEYSLTSDLLIGIGETVGLGERCFYYDETVASINNHQNKQNEYKWYLQMKKEEPLQTSGFGIGIERLILFITGLEDIRDAQIIPRLTDMEVLP</sequence>
<dbReference type="PANTHER" id="PTHR22594">
    <property type="entry name" value="ASPARTYL/LYSYL-TRNA SYNTHETASE"/>
    <property type="match status" value="1"/>
</dbReference>
<dbReference type="PROSITE" id="PS50862">
    <property type="entry name" value="AA_TRNA_LIGASE_II"/>
    <property type="match status" value="1"/>
</dbReference>
<dbReference type="EMBL" id="LR214972">
    <property type="protein sequence ID" value="VEU62464.1"/>
    <property type="molecule type" value="Genomic_DNA"/>
</dbReference>
<dbReference type="GO" id="GO:0004816">
    <property type="term" value="F:asparagine-tRNA ligase activity"/>
    <property type="evidence" value="ECO:0007669"/>
    <property type="project" value="UniProtKB-EC"/>
</dbReference>
<dbReference type="GO" id="GO:0004824">
    <property type="term" value="F:lysine-tRNA ligase activity"/>
    <property type="evidence" value="ECO:0007669"/>
    <property type="project" value="UniProtKB-EC"/>
</dbReference>
<dbReference type="GO" id="GO:0005524">
    <property type="term" value="F:ATP binding"/>
    <property type="evidence" value="ECO:0007669"/>
    <property type="project" value="UniProtKB-KW"/>
</dbReference>
<evidence type="ECO:0000256" key="4">
    <source>
        <dbReference type="ARBA" id="ARBA00022917"/>
    </source>
</evidence>
<evidence type="ECO:0000256" key="5">
    <source>
        <dbReference type="ARBA" id="ARBA00023146"/>
    </source>
</evidence>
<keyword evidence="3" id="KW-0067">ATP-binding</keyword>
<proteinExistence type="predicted"/>
<dbReference type="Pfam" id="PF00152">
    <property type="entry name" value="tRNA-synt_2"/>
    <property type="match status" value="1"/>
</dbReference>
<keyword evidence="1 7" id="KW-0436">Ligase</keyword>
<reference evidence="7 8" key="1">
    <citation type="submission" date="2019-01" db="EMBL/GenBank/DDBJ databases">
        <authorList>
            <consortium name="Pathogen Informatics"/>
        </authorList>
    </citation>
    <scope>NUCLEOTIDE SEQUENCE [LARGE SCALE GENOMIC DNA]</scope>
    <source>
        <strain evidence="7 8">NCTC10118</strain>
    </source>
</reference>
<dbReference type="SUPFAM" id="SSF55681">
    <property type="entry name" value="Class II aaRS and biotin synthetases"/>
    <property type="match status" value="1"/>
</dbReference>
<dbReference type="NCBIfam" id="NF005055">
    <property type="entry name" value="PRK06462.1-5"/>
    <property type="match status" value="1"/>
</dbReference>
<accession>A0A449ACC1</accession>
<dbReference type="GO" id="GO:0006421">
    <property type="term" value="P:asparaginyl-tRNA aminoacylation"/>
    <property type="evidence" value="ECO:0007669"/>
    <property type="project" value="TreeGrafter"/>
</dbReference>
<keyword evidence="5 7" id="KW-0030">Aminoacyl-tRNA synthetase</keyword>
<organism evidence="7 8">
    <name type="scientific">Mycoplasmopsis bovirhinis</name>
    <dbReference type="NCBI Taxonomy" id="29553"/>
    <lineage>
        <taxon>Bacteria</taxon>
        <taxon>Bacillati</taxon>
        <taxon>Mycoplasmatota</taxon>
        <taxon>Mycoplasmoidales</taxon>
        <taxon>Metamycoplasmataceae</taxon>
        <taxon>Mycoplasmopsis</taxon>
    </lineage>
</organism>
<evidence type="ECO:0000259" key="6">
    <source>
        <dbReference type="PROSITE" id="PS50862"/>
    </source>
</evidence>
<name>A0A449ACC1_9BACT</name>
<gene>
    <name evidence="7" type="primary">lysS_1</name>
    <name evidence="7" type="ORF">NCTC10118_00023</name>
</gene>
<dbReference type="Gene3D" id="3.30.930.10">
    <property type="entry name" value="Bira Bifunctional Protein, Domain 2"/>
    <property type="match status" value="1"/>
</dbReference>